<dbReference type="EMBL" id="ODYU01009705">
    <property type="protein sequence ID" value="SOQ54324.1"/>
    <property type="molecule type" value="Genomic_DNA"/>
</dbReference>
<feature type="compositionally biased region" description="Basic and acidic residues" evidence="1">
    <location>
        <begin position="225"/>
        <end position="235"/>
    </location>
</feature>
<feature type="region of interest" description="Disordered" evidence="1">
    <location>
        <begin position="148"/>
        <end position="167"/>
    </location>
</feature>
<dbReference type="AlphaFoldDB" id="A0A2H1WPG8"/>
<protein>
    <submittedName>
        <fullName evidence="2">SFRICE_020806</fullName>
    </submittedName>
</protein>
<name>A0A2H1WPG8_SPOFR</name>
<reference evidence="2" key="1">
    <citation type="submission" date="2016-07" db="EMBL/GenBank/DDBJ databases">
        <authorList>
            <person name="Bretaudeau A."/>
        </authorList>
    </citation>
    <scope>NUCLEOTIDE SEQUENCE</scope>
    <source>
        <strain evidence="2">Rice</strain>
        <tissue evidence="2">Whole body</tissue>
    </source>
</reference>
<proteinExistence type="predicted"/>
<feature type="region of interest" description="Disordered" evidence="1">
    <location>
        <begin position="173"/>
        <end position="245"/>
    </location>
</feature>
<accession>A0A2H1WPG8</accession>
<evidence type="ECO:0000313" key="2">
    <source>
        <dbReference type="EMBL" id="SOQ54324.1"/>
    </source>
</evidence>
<feature type="compositionally biased region" description="Low complexity" evidence="1">
    <location>
        <begin position="236"/>
        <end position="245"/>
    </location>
</feature>
<feature type="compositionally biased region" description="Polar residues" evidence="1">
    <location>
        <begin position="192"/>
        <end position="201"/>
    </location>
</feature>
<feature type="compositionally biased region" description="Low complexity" evidence="1">
    <location>
        <begin position="202"/>
        <end position="213"/>
    </location>
</feature>
<feature type="compositionally biased region" description="Polar residues" evidence="1">
    <location>
        <begin position="156"/>
        <end position="165"/>
    </location>
</feature>
<sequence length="245" mass="27151">MGKIGKGGIGPPAFVRQRVLFSGTADYLAGLPGLRFEKDVLCYVAVDAFRFHQSYSLVHIAWHWWKRSQLSYVFIWKDACYGCGLCMCPMDRGNGVPRKSKNGSTKRLPLVNSAPHLNNNLQLPRDEVVFLNTTTKCPSIDEKKEKISERYYNSPDGKQSASPMDTRNIRGVTKIARRSPATLSVGLRAANKGSSPPDQNQTRASSTSRSARASKGHQTTTDGAIRADTDPELRLPRGPLELDTW</sequence>
<gene>
    <name evidence="2" type="ORF">SFRICE_020806</name>
</gene>
<evidence type="ECO:0000256" key="1">
    <source>
        <dbReference type="SAM" id="MobiDB-lite"/>
    </source>
</evidence>
<organism evidence="2">
    <name type="scientific">Spodoptera frugiperda</name>
    <name type="common">Fall armyworm</name>
    <dbReference type="NCBI Taxonomy" id="7108"/>
    <lineage>
        <taxon>Eukaryota</taxon>
        <taxon>Metazoa</taxon>
        <taxon>Ecdysozoa</taxon>
        <taxon>Arthropoda</taxon>
        <taxon>Hexapoda</taxon>
        <taxon>Insecta</taxon>
        <taxon>Pterygota</taxon>
        <taxon>Neoptera</taxon>
        <taxon>Endopterygota</taxon>
        <taxon>Lepidoptera</taxon>
        <taxon>Glossata</taxon>
        <taxon>Ditrysia</taxon>
        <taxon>Noctuoidea</taxon>
        <taxon>Noctuidae</taxon>
        <taxon>Amphipyrinae</taxon>
        <taxon>Spodoptera</taxon>
    </lineage>
</organism>